<organism evidence="1 2">
    <name type="scientific">Tepidibacter thalassicus DSM 15285</name>
    <dbReference type="NCBI Taxonomy" id="1123350"/>
    <lineage>
        <taxon>Bacteria</taxon>
        <taxon>Bacillati</taxon>
        <taxon>Bacillota</taxon>
        <taxon>Clostridia</taxon>
        <taxon>Peptostreptococcales</taxon>
        <taxon>Peptostreptococcaceae</taxon>
        <taxon>Tepidibacter</taxon>
    </lineage>
</organism>
<dbReference type="AlphaFoldDB" id="A0A1M5NLZ0"/>
<dbReference type="STRING" id="1123350.SAMN02744040_00088"/>
<proteinExistence type="predicted"/>
<evidence type="ECO:0000313" key="2">
    <source>
        <dbReference type="Proteomes" id="UP000242520"/>
    </source>
</evidence>
<reference evidence="2" key="1">
    <citation type="submission" date="2016-11" db="EMBL/GenBank/DDBJ databases">
        <authorList>
            <person name="Varghese N."/>
            <person name="Submissions S."/>
        </authorList>
    </citation>
    <scope>NUCLEOTIDE SEQUENCE [LARGE SCALE GENOMIC DNA]</scope>
    <source>
        <strain evidence="2">DSM 15285</strain>
    </source>
</reference>
<protein>
    <submittedName>
        <fullName evidence="1">Uncharacterized protein</fullName>
    </submittedName>
</protein>
<sequence length="122" mass="14378">MVALWKEELLKFTISTIKASDRRSNKFETAIYNKESKEIKVVETYKTIYEAVEGHLSWVEKSKKLTVDEFKSLEEKVQNYNVTTYGILKLYQYGEAEEAKESLLKEAKKLINERRMKHHGQV</sequence>
<dbReference type="RefSeq" id="WP_072722905.1">
    <property type="nucleotide sequence ID" value="NZ_FQXH01000005.1"/>
</dbReference>
<accession>A0A1M5NLZ0</accession>
<evidence type="ECO:0000313" key="1">
    <source>
        <dbReference type="EMBL" id="SHG89953.1"/>
    </source>
</evidence>
<name>A0A1M5NLZ0_9FIRM</name>
<gene>
    <name evidence="1" type="ORF">SAMN02744040_00088</name>
</gene>
<dbReference type="EMBL" id="FQXH01000005">
    <property type="protein sequence ID" value="SHG89953.1"/>
    <property type="molecule type" value="Genomic_DNA"/>
</dbReference>
<dbReference type="Proteomes" id="UP000242520">
    <property type="component" value="Unassembled WGS sequence"/>
</dbReference>
<keyword evidence="2" id="KW-1185">Reference proteome</keyword>